<organism evidence="1 2">
    <name type="scientific">Lentzea albidocapillata</name>
    <dbReference type="NCBI Taxonomy" id="40571"/>
    <lineage>
        <taxon>Bacteria</taxon>
        <taxon>Bacillati</taxon>
        <taxon>Actinomycetota</taxon>
        <taxon>Actinomycetes</taxon>
        <taxon>Pseudonocardiales</taxon>
        <taxon>Pseudonocardiaceae</taxon>
        <taxon>Lentzea</taxon>
    </lineage>
</organism>
<proteinExistence type="predicted"/>
<dbReference type="AlphaFoldDB" id="A0A1W2DEE0"/>
<protein>
    <submittedName>
        <fullName evidence="1">Uncharacterized protein</fullName>
    </submittedName>
</protein>
<dbReference type="OrthoDB" id="7531258at2"/>
<gene>
    <name evidence="1" type="ORF">SAMN05660733_02900</name>
</gene>
<dbReference type="EMBL" id="FWYC01000007">
    <property type="protein sequence ID" value="SMC95614.1"/>
    <property type="molecule type" value="Genomic_DNA"/>
</dbReference>
<evidence type="ECO:0000313" key="1">
    <source>
        <dbReference type="EMBL" id="SMC95614.1"/>
    </source>
</evidence>
<reference evidence="2" key="1">
    <citation type="submission" date="2017-04" db="EMBL/GenBank/DDBJ databases">
        <authorList>
            <person name="Varghese N."/>
            <person name="Submissions S."/>
        </authorList>
    </citation>
    <scope>NUCLEOTIDE SEQUENCE [LARGE SCALE GENOMIC DNA]</scope>
    <source>
        <strain evidence="2">DSM 44073</strain>
    </source>
</reference>
<sequence length="375" mass="42321">MTAVIVTADGHRIAVDVDAVAARHANRLLRTAGRLTTDYAREERRFRKWLWRHWGKALTLYLLAWHETNALMTRTVQQRDKNPASSVDQVLEVLLGLQTRACSAAHDAYARVRGGAFGAALGRCRTLHELAVIARVIGEYGRKPEHADLAERYVLHEKVLAYNDALRHQKHATTLEQTPIAAEELDRLRAEHDELVNRFGPHYRGSYGWAHDLRREGQNRMEFADLTRLAELGHLEPYYRRASHEIHADATGIRFALLAVDEQLLPTGGNTTGLVEPANLALLLLQHCTTSLVLFGINPRQAHAIISLRAIQVLVDRTNIELVAGYRSFEAATLHAKTSKWARLRSRWAMYRLNHALSVAFDRAADAEPSENDKI</sequence>
<dbReference type="Pfam" id="PF18928">
    <property type="entry name" value="DUF5677"/>
    <property type="match status" value="1"/>
</dbReference>
<evidence type="ECO:0000313" key="2">
    <source>
        <dbReference type="Proteomes" id="UP000192840"/>
    </source>
</evidence>
<dbReference type="STRING" id="40571.SAMN05660733_02900"/>
<keyword evidence="2" id="KW-1185">Reference proteome</keyword>
<dbReference type="Proteomes" id="UP000192840">
    <property type="component" value="Unassembled WGS sequence"/>
</dbReference>
<name>A0A1W2DEE0_9PSEU</name>
<dbReference type="RefSeq" id="WP_144065345.1">
    <property type="nucleotide sequence ID" value="NZ_FWYC01000007.1"/>
</dbReference>
<dbReference type="InterPro" id="IPR043733">
    <property type="entry name" value="DUF5677"/>
</dbReference>
<dbReference type="eggNOG" id="ENOG502ZAJK">
    <property type="taxonomic scope" value="Bacteria"/>
</dbReference>
<accession>A0A1W2DEE0</accession>